<sequence>MKVVVVGGGAAGMSAASRVKAMQPGWDVKVFEETNFVSHAPCGIPYVVEGLSEASHLMYYPPEYFREKRGIDLHINAKVVEAGDGFVRVEENGQEKKYEWDKLVIATGAIPKTPPFEGLNLKNVFTVRHPAQAAELRSAVERAENVVIVGAGYVGVEMAEAAASRGKNVTVLEFLDQPLPNLDRDVAEIVAKKMEEKVNLRLGEKVEAFEGNEAVKRVVTDKGEYPADVVIVATGVKANTAIAEQLGCRIGETGAVWTDSRMQTSLENVFAAGDCAETTHMLTRKRVWIPLAPPGNKMGYVAGVNAAGGNIEFPGVLGTQLTKFFDFEIGATGLTEKAARAEGFEVKTAVVKAKTRVHYYPGAKDVFMKVVADATTNKILGAQVLGADVAMRVNVFATVIQAGFTTRDVFFADLGYAPPFTPIWDPIIVSARILKF</sequence>
<gene>
    <name evidence="9" type="ORF">ENW66_08535</name>
</gene>
<dbReference type="InterPro" id="IPR004099">
    <property type="entry name" value="Pyr_nucl-diS_OxRdtase_dimer"/>
</dbReference>
<evidence type="ECO:0000259" key="8">
    <source>
        <dbReference type="Pfam" id="PF07992"/>
    </source>
</evidence>
<evidence type="ECO:0000256" key="1">
    <source>
        <dbReference type="ARBA" id="ARBA00001974"/>
    </source>
</evidence>
<dbReference type="GO" id="GO:0016491">
    <property type="term" value="F:oxidoreductase activity"/>
    <property type="evidence" value="ECO:0007669"/>
    <property type="project" value="UniProtKB-KW"/>
</dbReference>
<keyword evidence="5" id="KW-0560">Oxidoreductase</keyword>
<dbReference type="InterPro" id="IPR016156">
    <property type="entry name" value="FAD/NAD-linked_Rdtase_dimer_sf"/>
</dbReference>
<reference evidence="9" key="1">
    <citation type="journal article" date="2020" name="mSystems">
        <title>Genome- and Community-Level Interaction Insights into Carbon Utilization and Element Cycling Functions of Hydrothermarchaeota in Hydrothermal Sediment.</title>
        <authorList>
            <person name="Zhou Z."/>
            <person name="Liu Y."/>
            <person name="Xu W."/>
            <person name="Pan J."/>
            <person name="Luo Z.H."/>
            <person name="Li M."/>
        </authorList>
    </citation>
    <scope>NUCLEOTIDE SEQUENCE [LARGE SCALE GENOMIC DNA]</scope>
    <source>
        <strain evidence="9">SpSt-87</strain>
    </source>
</reference>
<dbReference type="Pfam" id="PF07992">
    <property type="entry name" value="Pyr_redox_2"/>
    <property type="match status" value="1"/>
</dbReference>
<dbReference type="AlphaFoldDB" id="A0A7C3MAA1"/>
<dbReference type="InterPro" id="IPR023753">
    <property type="entry name" value="FAD/NAD-binding_dom"/>
</dbReference>
<evidence type="ECO:0000256" key="2">
    <source>
        <dbReference type="ARBA" id="ARBA00009130"/>
    </source>
</evidence>
<evidence type="ECO:0000256" key="6">
    <source>
        <dbReference type="ARBA" id="ARBA00023284"/>
    </source>
</evidence>
<feature type="domain" description="Pyridine nucleotide-disulphide oxidoreductase dimerisation" evidence="7">
    <location>
        <begin position="322"/>
        <end position="421"/>
    </location>
</feature>
<dbReference type="PRINTS" id="PR00411">
    <property type="entry name" value="PNDRDTASEI"/>
</dbReference>
<dbReference type="PANTHER" id="PTHR43429:SF1">
    <property type="entry name" value="NAD(P)H SULFUR OXIDOREDUCTASE (COA-DEPENDENT)"/>
    <property type="match status" value="1"/>
</dbReference>
<name>A0A7C3MAA1_ARCFL</name>
<comment type="similarity">
    <text evidence="2">Belongs to the class-III pyridine nucleotide-disulfide oxidoreductase family.</text>
</comment>
<keyword evidence="6" id="KW-0676">Redox-active center</keyword>
<dbReference type="SUPFAM" id="SSF55424">
    <property type="entry name" value="FAD/NAD-linked reductases, dimerisation (C-terminal) domain"/>
    <property type="match status" value="1"/>
</dbReference>
<dbReference type="Gene3D" id="3.50.50.60">
    <property type="entry name" value="FAD/NAD(P)-binding domain"/>
    <property type="match status" value="2"/>
</dbReference>
<dbReference type="InterPro" id="IPR050260">
    <property type="entry name" value="FAD-bd_OxRdtase"/>
</dbReference>
<evidence type="ECO:0000313" key="9">
    <source>
        <dbReference type="EMBL" id="HFW32974.1"/>
    </source>
</evidence>
<evidence type="ECO:0000256" key="3">
    <source>
        <dbReference type="ARBA" id="ARBA00022630"/>
    </source>
</evidence>
<organism evidence="9">
    <name type="scientific">Archaeoglobus fulgidus</name>
    <dbReference type="NCBI Taxonomy" id="2234"/>
    <lineage>
        <taxon>Archaea</taxon>
        <taxon>Methanobacteriati</taxon>
        <taxon>Methanobacteriota</taxon>
        <taxon>Archaeoglobi</taxon>
        <taxon>Archaeoglobales</taxon>
        <taxon>Archaeoglobaceae</taxon>
        <taxon>Archaeoglobus</taxon>
    </lineage>
</organism>
<evidence type="ECO:0000256" key="5">
    <source>
        <dbReference type="ARBA" id="ARBA00023002"/>
    </source>
</evidence>
<keyword evidence="3" id="KW-0285">Flavoprotein</keyword>
<protein>
    <submittedName>
        <fullName evidence="9">CoA-disulfide reductase</fullName>
    </submittedName>
</protein>
<dbReference type="PRINTS" id="PR00368">
    <property type="entry name" value="FADPNR"/>
</dbReference>
<keyword evidence="4" id="KW-0274">FAD</keyword>
<dbReference type="InterPro" id="IPR036188">
    <property type="entry name" value="FAD/NAD-bd_sf"/>
</dbReference>
<feature type="domain" description="FAD/NAD(P)-binding" evidence="8">
    <location>
        <begin position="1"/>
        <end position="282"/>
    </location>
</feature>
<dbReference type="SUPFAM" id="SSF51905">
    <property type="entry name" value="FAD/NAD(P)-binding domain"/>
    <property type="match status" value="1"/>
</dbReference>
<evidence type="ECO:0000256" key="4">
    <source>
        <dbReference type="ARBA" id="ARBA00022827"/>
    </source>
</evidence>
<dbReference type="PANTHER" id="PTHR43429">
    <property type="entry name" value="PYRIDINE NUCLEOTIDE-DISULFIDE OXIDOREDUCTASE DOMAIN-CONTAINING"/>
    <property type="match status" value="1"/>
</dbReference>
<comment type="cofactor">
    <cofactor evidence="1">
        <name>FAD</name>
        <dbReference type="ChEBI" id="CHEBI:57692"/>
    </cofactor>
</comment>
<dbReference type="Pfam" id="PF02852">
    <property type="entry name" value="Pyr_redox_dim"/>
    <property type="match status" value="1"/>
</dbReference>
<proteinExistence type="inferred from homology"/>
<evidence type="ECO:0000259" key="7">
    <source>
        <dbReference type="Pfam" id="PF02852"/>
    </source>
</evidence>
<comment type="caution">
    <text evidence="9">The sequence shown here is derived from an EMBL/GenBank/DDBJ whole genome shotgun (WGS) entry which is preliminary data.</text>
</comment>
<accession>A0A7C3MAA1</accession>
<dbReference type="EMBL" id="DTLB01000049">
    <property type="protein sequence ID" value="HFW32974.1"/>
    <property type="molecule type" value="Genomic_DNA"/>
</dbReference>